<reference evidence="1" key="1">
    <citation type="journal article" date="2014" name="Int. J. Syst. Evol. Microbiol.">
        <title>Complete genome sequence of Corynebacterium casei LMG S-19264T (=DSM 44701T), isolated from a smear-ripened cheese.</title>
        <authorList>
            <consortium name="US DOE Joint Genome Institute (JGI-PGF)"/>
            <person name="Walter F."/>
            <person name="Albersmeier A."/>
            <person name="Kalinowski J."/>
            <person name="Ruckert C."/>
        </authorList>
    </citation>
    <scope>NUCLEOTIDE SEQUENCE</scope>
    <source>
        <strain evidence="1">CGMCC 1.15322</strain>
    </source>
</reference>
<dbReference type="SUPFAM" id="SSF48613">
    <property type="entry name" value="Heme oxygenase-like"/>
    <property type="match status" value="1"/>
</dbReference>
<protein>
    <recommendedName>
        <fullName evidence="3">Heme oxygenase</fullName>
    </recommendedName>
</protein>
<dbReference type="Gene3D" id="1.20.910.10">
    <property type="entry name" value="Heme oxygenase-like"/>
    <property type="match status" value="1"/>
</dbReference>
<dbReference type="GO" id="GO:0006788">
    <property type="term" value="P:heme oxidation"/>
    <property type="evidence" value="ECO:0007669"/>
    <property type="project" value="InterPro"/>
</dbReference>
<dbReference type="GO" id="GO:0004392">
    <property type="term" value="F:heme oxygenase (decyclizing) activity"/>
    <property type="evidence" value="ECO:0007669"/>
    <property type="project" value="InterPro"/>
</dbReference>
<gene>
    <name evidence="1" type="ORF">GCM10011496_12380</name>
</gene>
<dbReference type="InterPro" id="IPR016053">
    <property type="entry name" value="Haem_Oase-like"/>
</dbReference>
<evidence type="ECO:0008006" key="3">
    <source>
        <dbReference type="Google" id="ProtNLM"/>
    </source>
</evidence>
<dbReference type="EMBL" id="BMIG01000003">
    <property type="protein sequence ID" value="GGA92900.1"/>
    <property type="molecule type" value="Genomic_DNA"/>
</dbReference>
<dbReference type="CDD" id="cd19166">
    <property type="entry name" value="HemeO-bac"/>
    <property type="match status" value="1"/>
</dbReference>
<evidence type="ECO:0000313" key="2">
    <source>
        <dbReference type="Proteomes" id="UP000620596"/>
    </source>
</evidence>
<evidence type="ECO:0000313" key="1">
    <source>
        <dbReference type="EMBL" id="GGA92900.1"/>
    </source>
</evidence>
<dbReference type="Proteomes" id="UP000620596">
    <property type="component" value="Unassembled WGS sequence"/>
</dbReference>
<comment type="caution">
    <text evidence="1">The sequence shown here is derived from an EMBL/GenBank/DDBJ whole genome shotgun (WGS) entry which is preliminary data.</text>
</comment>
<name>A0A916SBY4_9BURK</name>
<proteinExistence type="predicted"/>
<keyword evidence="2" id="KW-1185">Reference proteome</keyword>
<reference evidence="1" key="2">
    <citation type="submission" date="2020-09" db="EMBL/GenBank/DDBJ databases">
        <authorList>
            <person name="Sun Q."/>
            <person name="Zhou Y."/>
        </authorList>
    </citation>
    <scope>NUCLEOTIDE SEQUENCE</scope>
    <source>
        <strain evidence="1">CGMCC 1.15322</strain>
    </source>
</reference>
<dbReference type="Pfam" id="PF01126">
    <property type="entry name" value="Heme_oxygenase"/>
    <property type="match status" value="1"/>
</dbReference>
<sequence length="103" mass="11099">MGCLYVIEGATLGGQMITRHVRTNIDITPTTGGSFFEGYAADTGKMWQAMRQLLVSGAIDPQTESAMVVSAITTFASLRGWCALANTCAKNLTENHREADQRA</sequence>
<accession>A0A916SBY4</accession>
<dbReference type="AlphaFoldDB" id="A0A916SBY4"/>
<organism evidence="1 2">
    <name type="scientific">Polaromonas eurypsychrophila</name>
    <dbReference type="NCBI Taxonomy" id="1614635"/>
    <lineage>
        <taxon>Bacteria</taxon>
        <taxon>Pseudomonadati</taxon>
        <taxon>Pseudomonadota</taxon>
        <taxon>Betaproteobacteria</taxon>
        <taxon>Burkholderiales</taxon>
        <taxon>Comamonadaceae</taxon>
        <taxon>Polaromonas</taxon>
    </lineage>
</organism>
<dbReference type="InterPro" id="IPR016084">
    <property type="entry name" value="Haem_Oase-like_multi-hlx"/>
</dbReference>